<name>A0A0D2NE13_HYPSF</name>
<organism evidence="1 2">
    <name type="scientific">Hypholoma sublateritium (strain FD-334 SS-4)</name>
    <dbReference type="NCBI Taxonomy" id="945553"/>
    <lineage>
        <taxon>Eukaryota</taxon>
        <taxon>Fungi</taxon>
        <taxon>Dikarya</taxon>
        <taxon>Basidiomycota</taxon>
        <taxon>Agaricomycotina</taxon>
        <taxon>Agaricomycetes</taxon>
        <taxon>Agaricomycetidae</taxon>
        <taxon>Agaricales</taxon>
        <taxon>Agaricineae</taxon>
        <taxon>Strophariaceae</taxon>
        <taxon>Hypholoma</taxon>
    </lineage>
</organism>
<reference evidence="2" key="1">
    <citation type="submission" date="2014-04" db="EMBL/GenBank/DDBJ databases">
        <title>Evolutionary Origins and Diversification of the Mycorrhizal Mutualists.</title>
        <authorList>
            <consortium name="DOE Joint Genome Institute"/>
            <consortium name="Mycorrhizal Genomics Consortium"/>
            <person name="Kohler A."/>
            <person name="Kuo A."/>
            <person name="Nagy L.G."/>
            <person name="Floudas D."/>
            <person name="Copeland A."/>
            <person name="Barry K.W."/>
            <person name="Cichocki N."/>
            <person name="Veneault-Fourrey C."/>
            <person name="LaButti K."/>
            <person name="Lindquist E.A."/>
            <person name="Lipzen A."/>
            <person name="Lundell T."/>
            <person name="Morin E."/>
            <person name="Murat C."/>
            <person name="Riley R."/>
            <person name="Ohm R."/>
            <person name="Sun H."/>
            <person name="Tunlid A."/>
            <person name="Henrissat B."/>
            <person name="Grigoriev I.V."/>
            <person name="Hibbett D.S."/>
            <person name="Martin F."/>
        </authorList>
    </citation>
    <scope>NUCLEOTIDE SEQUENCE [LARGE SCALE GENOMIC DNA]</scope>
    <source>
        <strain evidence="2">FD-334 SS-4</strain>
    </source>
</reference>
<sequence>MSHTPFITLFSTPCGAAPADKPQWHLGAPARMCERAPNPFQFISVHLPLVSSHAHPTPKQHSASINPRGQLEASFIGYAPSAA</sequence>
<evidence type="ECO:0000313" key="1">
    <source>
        <dbReference type="EMBL" id="KJA17284.1"/>
    </source>
</evidence>
<evidence type="ECO:0000313" key="2">
    <source>
        <dbReference type="Proteomes" id="UP000054270"/>
    </source>
</evidence>
<dbReference type="AlphaFoldDB" id="A0A0D2NE13"/>
<gene>
    <name evidence="1" type="ORF">HYPSUDRAFT_70840</name>
</gene>
<dbReference type="EMBL" id="KN817606">
    <property type="protein sequence ID" value="KJA17284.1"/>
    <property type="molecule type" value="Genomic_DNA"/>
</dbReference>
<accession>A0A0D2NE13</accession>
<dbReference type="Proteomes" id="UP000054270">
    <property type="component" value="Unassembled WGS sequence"/>
</dbReference>
<proteinExistence type="predicted"/>
<keyword evidence="2" id="KW-1185">Reference proteome</keyword>
<protein>
    <submittedName>
        <fullName evidence="1">Uncharacterized protein</fullName>
    </submittedName>
</protein>